<sequence length="63" mass="6932">VVHIYLLGCACPDSFIKSFRHFHQFSQHFVSEALVSEVEVPALFCSCALVITMSGTCVPTKSL</sequence>
<dbReference type="AlphaFoldDB" id="A0A392RZS6"/>
<name>A0A392RZS6_9FABA</name>
<feature type="non-terminal residue" evidence="1">
    <location>
        <position position="1"/>
    </location>
</feature>
<reference evidence="1 2" key="1">
    <citation type="journal article" date="2018" name="Front. Plant Sci.">
        <title>Red Clover (Trifolium pratense) and Zigzag Clover (T. medium) - A Picture of Genomic Similarities and Differences.</title>
        <authorList>
            <person name="Dluhosova J."/>
            <person name="Istvanek J."/>
            <person name="Nedelnik J."/>
            <person name="Repkova J."/>
        </authorList>
    </citation>
    <scope>NUCLEOTIDE SEQUENCE [LARGE SCALE GENOMIC DNA]</scope>
    <source>
        <strain evidence="2">cv. 10/8</strain>
        <tissue evidence="1">Leaf</tissue>
    </source>
</reference>
<protein>
    <submittedName>
        <fullName evidence="1">Uncharacterized protein</fullName>
    </submittedName>
</protein>
<evidence type="ECO:0000313" key="2">
    <source>
        <dbReference type="Proteomes" id="UP000265520"/>
    </source>
</evidence>
<accession>A0A392RZS6</accession>
<proteinExistence type="predicted"/>
<dbReference type="Proteomes" id="UP000265520">
    <property type="component" value="Unassembled WGS sequence"/>
</dbReference>
<evidence type="ECO:0000313" key="1">
    <source>
        <dbReference type="EMBL" id="MCI41642.1"/>
    </source>
</evidence>
<comment type="caution">
    <text evidence="1">The sequence shown here is derived from an EMBL/GenBank/DDBJ whole genome shotgun (WGS) entry which is preliminary data.</text>
</comment>
<keyword evidence="2" id="KW-1185">Reference proteome</keyword>
<organism evidence="1 2">
    <name type="scientific">Trifolium medium</name>
    <dbReference type="NCBI Taxonomy" id="97028"/>
    <lineage>
        <taxon>Eukaryota</taxon>
        <taxon>Viridiplantae</taxon>
        <taxon>Streptophyta</taxon>
        <taxon>Embryophyta</taxon>
        <taxon>Tracheophyta</taxon>
        <taxon>Spermatophyta</taxon>
        <taxon>Magnoliopsida</taxon>
        <taxon>eudicotyledons</taxon>
        <taxon>Gunneridae</taxon>
        <taxon>Pentapetalae</taxon>
        <taxon>rosids</taxon>
        <taxon>fabids</taxon>
        <taxon>Fabales</taxon>
        <taxon>Fabaceae</taxon>
        <taxon>Papilionoideae</taxon>
        <taxon>50 kb inversion clade</taxon>
        <taxon>NPAAA clade</taxon>
        <taxon>Hologalegina</taxon>
        <taxon>IRL clade</taxon>
        <taxon>Trifolieae</taxon>
        <taxon>Trifolium</taxon>
    </lineage>
</organism>
<dbReference type="EMBL" id="LXQA010294583">
    <property type="protein sequence ID" value="MCI41642.1"/>
    <property type="molecule type" value="Genomic_DNA"/>
</dbReference>